<evidence type="ECO:0000256" key="1">
    <source>
        <dbReference type="ARBA" id="ARBA00005104"/>
    </source>
</evidence>
<keyword evidence="4" id="KW-0686">Riboflavin biosynthesis</keyword>
<dbReference type="Gene3D" id="3.40.430.10">
    <property type="entry name" value="Dihydrofolate Reductase, subunit A"/>
    <property type="match status" value="1"/>
</dbReference>
<comment type="pathway">
    <text evidence="1">Cofactor biosynthesis; riboflavin biosynthesis.</text>
</comment>
<sequence>MRPYVFVNVAMSADGKISTKERRQVKISGKNDFLRVDRIKAESDAVMVGIGTVLADNPSLTVKSQQLRDERKREGKDEDPVRVVIDSHARTPPDADILRKGTGTRIIAVSAAAPQERVEHLKKVANVVVAGSESVDLPEVLAILYQHGVRRLMVEGGGTLIWSLISQGLVDAMYTYIGSMVIGGRDAPTPADGEGFLHESDFIRLQLSEAEPMDDGLLVRWDVRIIR</sequence>
<evidence type="ECO:0000256" key="3">
    <source>
        <dbReference type="ARBA" id="ARBA00011738"/>
    </source>
</evidence>
<dbReference type="InterPro" id="IPR006401">
    <property type="entry name" value="Rib_reduct_arc"/>
</dbReference>
<dbReference type="EC" id="1.1.1.302" evidence="9"/>
<dbReference type="NCBIfam" id="TIGR01508">
    <property type="entry name" value="rib_reduct_arch"/>
    <property type="match status" value="1"/>
</dbReference>
<dbReference type="NCBIfam" id="TIGR00227">
    <property type="entry name" value="ribD_Cterm"/>
    <property type="match status" value="1"/>
</dbReference>
<gene>
    <name evidence="11" type="ORF">FGU65_09835</name>
</gene>
<dbReference type="InterPro" id="IPR002734">
    <property type="entry name" value="RibDG_C"/>
</dbReference>
<accession>A0ABT8MB82</accession>
<dbReference type="InterPro" id="IPR024072">
    <property type="entry name" value="DHFR-like_dom_sf"/>
</dbReference>
<dbReference type="EMBL" id="VCYH01000006">
    <property type="protein sequence ID" value="MDN7025187.1"/>
    <property type="molecule type" value="Genomic_DNA"/>
</dbReference>
<evidence type="ECO:0000256" key="6">
    <source>
        <dbReference type="ARBA" id="ARBA00023002"/>
    </source>
</evidence>
<reference evidence="11" key="1">
    <citation type="submission" date="2019-05" db="EMBL/GenBank/DDBJ databases">
        <title>Methanoculleus sp. FWC-SCC1, a methanogenic archaeon isolated from deep marine cold seep.</title>
        <authorList>
            <person name="Chen Y.-W."/>
            <person name="Chen S.-C."/>
            <person name="Teng N.-H."/>
            <person name="Lai M.-C."/>
        </authorList>
    </citation>
    <scope>NUCLEOTIDE SEQUENCE</scope>
    <source>
        <strain evidence="11">FWC-SCC1</strain>
    </source>
</reference>
<evidence type="ECO:0000256" key="8">
    <source>
        <dbReference type="ARBA" id="ARBA00049020"/>
    </source>
</evidence>
<name>A0ABT8MB82_9EURY</name>
<evidence type="ECO:0000256" key="4">
    <source>
        <dbReference type="ARBA" id="ARBA00022619"/>
    </source>
</evidence>
<comment type="catalytic activity">
    <reaction evidence="7">
        <text>2,5-diamino-6-(1-D-ribitylamino)pyrimidin-4(3H)-one 5'-phosphate + NAD(+) = 2,5-diamino-6-(1-D-ribosylamino)pyrimidin-4(3H)-one 5'-phosphate + NADH + H(+)</text>
        <dbReference type="Rhea" id="RHEA:27274"/>
        <dbReference type="ChEBI" id="CHEBI:15378"/>
        <dbReference type="ChEBI" id="CHEBI:57540"/>
        <dbReference type="ChEBI" id="CHEBI:57945"/>
        <dbReference type="ChEBI" id="CHEBI:58890"/>
        <dbReference type="ChEBI" id="CHEBI:59545"/>
        <dbReference type="EC" id="1.1.1.302"/>
    </reaction>
</comment>
<dbReference type="PANTHER" id="PTHR38011">
    <property type="entry name" value="DIHYDROFOLATE REDUCTASE FAMILY PROTEIN (AFU_ORTHOLOGUE AFUA_8G06820)"/>
    <property type="match status" value="1"/>
</dbReference>
<dbReference type="Proteomes" id="UP001168338">
    <property type="component" value="Unassembled WGS sequence"/>
</dbReference>
<comment type="subunit">
    <text evidence="3">Homodimer.</text>
</comment>
<dbReference type="InterPro" id="IPR011549">
    <property type="entry name" value="RibD_C"/>
</dbReference>
<evidence type="ECO:0000256" key="9">
    <source>
        <dbReference type="NCBIfam" id="TIGR01508"/>
    </source>
</evidence>
<dbReference type="PANTHER" id="PTHR38011:SF7">
    <property type="entry name" value="2,5-DIAMINO-6-RIBOSYLAMINO-4(3H)-PYRIMIDINONE 5'-PHOSPHATE REDUCTASE"/>
    <property type="match status" value="1"/>
</dbReference>
<comment type="similarity">
    <text evidence="2">Belongs to the HTP reductase family.</text>
</comment>
<protein>
    <recommendedName>
        <fullName evidence="9">2,5-diamino-6-(ribosylamino)-4(3H)-pyrimidinone 5'-phosphate reductase</fullName>
        <ecNumber evidence="9">1.1.1.302</ecNumber>
    </recommendedName>
</protein>
<evidence type="ECO:0000259" key="10">
    <source>
        <dbReference type="Pfam" id="PF01872"/>
    </source>
</evidence>
<evidence type="ECO:0000256" key="2">
    <source>
        <dbReference type="ARBA" id="ARBA00009723"/>
    </source>
</evidence>
<keyword evidence="5" id="KW-0521">NADP</keyword>
<evidence type="ECO:0000313" key="11">
    <source>
        <dbReference type="EMBL" id="MDN7025187.1"/>
    </source>
</evidence>
<keyword evidence="6 11" id="KW-0560">Oxidoreductase</keyword>
<evidence type="ECO:0000313" key="12">
    <source>
        <dbReference type="Proteomes" id="UP001168338"/>
    </source>
</evidence>
<proteinExistence type="inferred from homology"/>
<organism evidence="11 12">
    <name type="scientific">Methanoculleus frigidifontis</name>
    <dbReference type="NCBI Taxonomy" id="2584085"/>
    <lineage>
        <taxon>Archaea</taxon>
        <taxon>Methanobacteriati</taxon>
        <taxon>Methanobacteriota</taxon>
        <taxon>Stenosarchaea group</taxon>
        <taxon>Methanomicrobia</taxon>
        <taxon>Methanomicrobiales</taxon>
        <taxon>Methanomicrobiaceae</taxon>
        <taxon>Methanoculleus</taxon>
    </lineage>
</organism>
<dbReference type="SUPFAM" id="SSF53597">
    <property type="entry name" value="Dihydrofolate reductase-like"/>
    <property type="match status" value="1"/>
</dbReference>
<keyword evidence="12" id="KW-1185">Reference proteome</keyword>
<dbReference type="Pfam" id="PF01872">
    <property type="entry name" value="RibD_C"/>
    <property type="match status" value="1"/>
</dbReference>
<feature type="domain" description="Bacterial bifunctional deaminase-reductase C-terminal" evidence="10">
    <location>
        <begin position="3"/>
        <end position="218"/>
    </location>
</feature>
<dbReference type="RefSeq" id="WP_301664336.1">
    <property type="nucleotide sequence ID" value="NZ_VCYH01000006.1"/>
</dbReference>
<comment type="catalytic activity">
    <reaction evidence="8">
        <text>2,5-diamino-6-(1-D-ribitylamino)pyrimidin-4(3H)-one 5'-phosphate + NADP(+) = 2,5-diamino-6-(1-D-ribosylamino)pyrimidin-4(3H)-one 5'-phosphate + NADPH + H(+)</text>
        <dbReference type="Rhea" id="RHEA:27278"/>
        <dbReference type="ChEBI" id="CHEBI:15378"/>
        <dbReference type="ChEBI" id="CHEBI:57783"/>
        <dbReference type="ChEBI" id="CHEBI:58349"/>
        <dbReference type="ChEBI" id="CHEBI:58890"/>
        <dbReference type="ChEBI" id="CHEBI:59545"/>
        <dbReference type="EC" id="1.1.1.302"/>
    </reaction>
</comment>
<dbReference type="InterPro" id="IPR050765">
    <property type="entry name" value="Riboflavin_Biosynth_HTPR"/>
</dbReference>
<dbReference type="GO" id="GO:0016491">
    <property type="term" value="F:oxidoreductase activity"/>
    <property type="evidence" value="ECO:0007669"/>
    <property type="project" value="UniProtKB-KW"/>
</dbReference>
<evidence type="ECO:0000256" key="5">
    <source>
        <dbReference type="ARBA" id="ARBA00022857"/>
    </source>
</evidence>
<evidence type="ECO:0000256" key="7">
    <source>
        <dbReference type="ARBA" id="ARBA00047550"/>
    </source>
</evidence>
<comment type="caution">
    <text evidence="11">The sequence shown here is derived from an EMBL/GenBank/DDBJ whole genome shotgun (WGS) entry which is preliminary data.</text>
</comment>